<dbReference type="STRING" id="523846.Mfer_0444"/>
<dbReference type="KEGG" id="mfv:Mfer_0444"/>
<accession>E3GY62</accession>
<dbReference type="Pfam" id="PF18477">
    <property type="entry name" value="PIN_9"/>
    <property type="match status" value="1"/>
</dbReference>
<dbReference type="Proteomes" id="UP000002315">
    <property type="component" value="Chromosome"/>
</dbReference>
<dbReference type="Gene3D" id="3.40.50.1010">
    <property type="entry name" value="5'-nuclease"/>
    <property type="match status" value="1"/>
</dbReference>
<evidence type="ECO:0000313" key="3">
    <source>
        <dbReference type="Proteomes" id="UP000002315"/>
    </source>
</evidence>
<organism evidence="2 3">
    <name type="scientific">Methanothermus fervidus (strain ATCC 43054 / DSM 2088 / JCM 10308 / V24 S)</name>
    <dbReference type="NCBI Taxonomy" id="523846"/>
    <lineage>
        <taxon>Archaea</taxon>
        <taxon>Methanobacteriati</taxon>
        <taxon>Methanobacteriota</taxon>
        <taxon>Methanomada group</taxon>
        <taxon>Methanobacteria</taxon>
        <taxon>Methanobacteriales</taxon>
        <taxon>Methanothermaceae</taxon>
        <taxon>Methanothermus</taxon>
    </lineage>
</organism>
<gene>
    <name evidence="2" type="ordered locus">Mfer_0444</name>
</gene>
<dbReference type="SUPFAM" id="SSF88723">
    <property type="entry name" value="PIN domain-like"/>
    <property type="match status" value="1"/>
</dbReference>
<keyword evidence="3" id="KW-1185">Reference proteome</keyword>
<dbReference type="AlphaFoldDB" id="E3GY62"/>
<sequence length="87" mass="10159">MKRVRENLQGKDKIAADFALKLIKNSKEIEISKEDIKKGETIDDALLRVADILCTNDKKLRKRAREKGIPVIYLRQKKYLDIDGYIR</sequence>
<reference evidence="2 3" key="1">
    <citation type="journal article" date="2010" name="Stand. Genomic Sci.">
        <title>Complete genome sequence of Methanothermus fervidus type strain (V24S).</title>
        <authorList>
            <person name="Anderson I."/>
            <person name="Djao O.D."/>
            <person name="Misra M."/>
            <person name="Chertkov O."/>
            <person name="Nolan M."/>
            <person name="Lucas S."/>
            <person name="Lapidus A."/>
            <person name="Del Rio T.G."/>
            <person name="Tice H."/>
            <person name="Cheng J.F."/>
            <person name="Tapia R."/>
            <person name="Han C."/>
            <person name="Goodwin L."/>
            <person name="Pitluck S."/>
            <person name="Liolios K."/>
            <person name="Ivanova N."/>
            <person name="Mavromatis K."/>
            <person name="Mikhailova N."/>
            <person name="Pati A."/>
            <person name="Brambilla E."/>
            <person name="Chen A."/>
            <person name="Palaniappan K."/>
            <person name="Land M."/>
            <person name="Hauser L."/>
            <person name="Chang Y.J."/>
            <person name="Jeffries C.D."/>
            <person name="Sikorski J."/>
            <person name="Spring S."/>
            <person name="Rohde M."/>
            <person name="Eichinger K."/>
            <person name="Huber H."/>
            <person name="Wirth R."/>
            <person name="Goker M."/>
            <person name="Detter J.C."/>
            <person name="Woyke T."/>
            <person name="Bristow J."/>
            <person name="Eisen J.A."/>
            <person name="Markowitz V."/>
            <person name="Hugenholtz P."/>
            <person name="Klenk H.P."/>
            <person name="Kyrpides N.C."/>
        </authorList>
    </citation>
    <scope>NUCLEOTIDE SEQUENCE [LARGE SCALE GENOMIC DNA]</scope>
    <source>
        <strain evidence="3">ATCC 43054 / DSM 2088 / JCM 10308 / V24 S</strain>
    </source>
</reference>
<dbReference type="InterPro" id="IPR041120">
    <property type="entry name" value="PIN_9"/>
</dbReference>
<evidence type="ECO:0000259" key="1">
    <source>
        <dbReference type="Pfam" id="PF18477"/>
    </source>
</evidence>
<dbReference type="HOGENOM" id="CLU_2475992_0_0_2"/>
<feature type="domain" description="VapC9 PIN-like" evidence="1">
    <location>
        <begin position="3"/>
        <end position="77"/>
    </location>
</feature>
<protein>
    <recommendedName>
        <fullName evidence="1">VapC9 PIN-like domain-containing protein</fullName>
    </recommendedName>
</protein>
<dbReference type="InterPro" id="IPR029060">
    <property type="entry name" value="PIN-like_dom_sf"/>
</dbReference>
<dbReference type="EMBL" id="CP002278">
    <property type="protein sequence ID" value="ADP77244.1"/>
    <property type="molecule type" value="Genomic_DNA"/>
</dbReference>
<name>E3GY62_METFV</name>
<proteinExistence type="predicted"/>
<evidence type="ECO:0000313" key="2">
    <source>
        <dbReference type="EMBL" id="ADP77244.1"/>
    </source>
</evidence>